<accession>X1GXD9</accession>
<protein>
    <recommendedName>
        <fullName evidence="2">Fructose-bisphosphate aldolase</fullName>
    </recommendedName>
</protein>
<dbReference type="InterPro" id="IPR013785">
    <property type="entry name" value="Aldolase_TIM"/>
</dbReference>
<evidence type="ECO:0000313" key="1">
    <source>
        <dbReference type="EMBL" id="GAH49480.1"/>
    </source>
</evidence>
<name>X1GXD9_9ZZZZ</name>
<dbReference type="PANTHER" id="PTHR47916:SF1">
    <property type="entry name" value="3-HYDROXY-5-PHOSPHONOOXYPENTANE-2,4-DIONE THIOLASE"/>
    <property type="match status" value="1"/>
</dbReference>
<dbReference type="SMART" id="SM01133">
    <property type="entry name" value="DeoC"/>
    <property type="match status" value="1"/>
</dbReference>
<dbReference type="InterPro" id="IPR002915">
    <property type="entry name" value="DeoC/FbaB/LacD_aldolase"/>
</dbReference>
<dbReference type="InterPro" id="IPR041720">
    <property type="entry name" value="FbaB-like"/>
</dbReference>
<feature type="non-terminal residue" evidence="1">
    <location>
        <position position="1"/>
    </location>
</feature>
<dbReference type="CDD" id="cd00958">
    <property type="entry name" value="DhnA"/>
    <property type="match status" value="1"/>
</dbReference>
<sequence>SPNSKVLVTTVQEAIKIGADACSIHINIGDENEAEMLRTLGQVSRECRKWGFPLLAMMYPRGKKIDDEHGVEYVKIVARVAAEFGVDIVKTNYTGSIETFKEVTKGCGAPVIIAGGPKKETTLELLQTIKDSLEAGGVGVAIGRNIFQADNPTKVVRAIYRIVHDEWDVSEAKKEL</sequence>
<dbReference type="InterPro" id="IPR050456">
    <property type="entry name" value="DeoC/FbaB_aldolase"/>
</dbReference>
<evidence type="ECO:0008006" key="2">
    <source>
        <dbReference type="Google" id="ProtNLM"/>
    </source>
</evidence>
<gene>
    <name evidence="1" type="ORF">S03H2_33623</name>
</gene>
<dbReference type="SUPFAM" id="SSF51569">
    <property type="entry name" value="Aldolase"/>
    <property type="match status" value="1"/>
</dbReference>
<dbReference type="AlphaFoldDB" id="X1GXD9"/>
<dbReference type="NCBIfam" id="NF005556">
    <property type="entry name" value="PRK07226.1"/>
    <property type="match status" value="1"/>
</dbReference>
<dbReference type="Pfam" id="PF01791">
    <property type="entry name" value="DeoC"/>
    <property type="match status" value="1"/>
</dbReference>
<comment type="caution">
    <text evidence="1">The sequence shown here is derived from an EMBL/GenBank/DDBJ whole genome shotgun (WGS) entry which is preliminary data.</text>
</comment>
<dbReference type="Gene3D" id="3.20.20.70">
    <property type="entry name" value="Aldolase class I"/>
    <property type="match status" value="1"/>
</dbReference>
<dbReference type="EMBL" id="BARU01020478">
    <property type="protein sequence ID" value="GAH49480.1"/>
    <property type="molecule type" value="Genomic_DNA"/>
</dbReference>
<organism evidence="1">
    <name type="scientific">marine sediment metagenome</name>
    <dbReference type="NCBI Taxonomy" id="412755"/>
    <lineage>
        <taxon>unclassified sequences</taxon>
        <taxon>metagenomes</taxon>
        <taxon>ecological metagenomes</taxon>
    </lineage>
</organism>
<reference evidence="1" key="1">
    <citation type="journal article" date="2014" name="Front. Microbiol.">
        <title>High frequency of phylogenetically diverse reductive dehalogenase-homologous genes in deep subseafloor sedimentary metagenomes.</title>
        <authorList>
            <person name="Kawai M."/>
            <person name="Futagami T."/>
            <person name="Toyoda A."/>
            <person name="Takaki Y."/>
            <person name="Nishi S."/>
            <person name="Hori S."/>
            <person name="Arai W."/>
            <person name="Tsubouchi T."/>
            <person name="Morono Y."/>
            <person name="Uchiyama I."/>
            <person name="Ito T."/>
            <person name="Fujiyama A."/>
            <person name="Inagaki F."/>
            <person name="Takami H."/>
        </authorList>
    </citation>
    <scope>NUCLEOTIDE SEQUENCE</scope>
    <source>
        <strain evidence="1">Expedition CK06-06</strain>
    </source>
</reference>
<proteinExistence type="predicted"/>
<dbReference type="PANTHER" id="PTHR47916">
    <property type="entry name" value="FRUCTOSE-BISPHOSPHATE ALDOLASE CLASS 1"/>
    <property type="match status" value="1"/>
</dbReference>
<dbReference type="GO" id="GO:0004332">
    <property type="term" value="F:fructose-bisphosphate aldolase activity"/>
    <property type="evidence" value="ECO:0007669"/>
    <property type="project" value="InterPro"/>
</dbReference>